<dbReference type="Proteomes" id="UP000799424">
    <property type="component" value="Unassembled WGS sequence"/>
</dbReference>
<sequence length="155" mass="17407">MTPKRRNKTPILSILRTHNPSTVPAVHNPRSDDSHGCGCVTHSERKTRNRNRARGVVRAWKKAVISLVRGAEYEKVSSDMFLQTLAGVRLVARYFVPGLGWDPCGVTRGSRSYDDTLIAEFLGFDYGAQRPARAGSVEGLDTLERYCHMFLMTLR</sequence>
<organism evidence="1 2">
    <name type="scientific">Ophiobolus disseminans</name>
    <dbReference type="NCBI Taxonomy" id="1469910"/>
    <lineage>
        <taxon>Eukaryota</taxon>
        <taxon>Fungi</taxon>
        <taxon>Dikarya</taxon>
        <taxon>Ascomycota</taxon>
        <taxon>Pezizomycotina</taxon>
        <taxon>Dothideomycetes</taxon>
        <taxon>Pleosporomycetidae</taxon>
        <taxon>Pleosporales</taxon>
        <taxon>Pleosporineae</taxon>
        <taxon>Phaeosphaeriaceae</taxon>
        <taxon>Ophiobolus</taxon>
    </lineage>
</organism>
<protein>
    <submittedName>
        <fullName evidence="1">Uncharacterized protein</fullName>
    </submittedName>
</protein>
<name>A0A6A7A5M3_9PLEO</name>
<evidence type="ECO:0000313" key="2">
    <source>
        <dbReference type="Proteomes" id="UP000799424"/>
    </source>
</evidence>
<accession>A0A6A7A5M3</accession>
<gene>
    <name evidence="1" type="ORF">CC86DRAFT_201643</name>
</gene>
<keyword evidence="2" id="KW-1185">Reference proteome</keyword>
<reference evidence="1" key="1">
    <citation type="journal article" date="2020" name="Stud. Mycol.">
        <title>101 Dothideomycetes genomes: a test case for predicting lifestyles and emergence of pathogens.</title>
        <authorList>
            <person name="Haridas S."/>
            <person name="Albert R."/>
            <person name="Binder M."/>
            <person name="Bloem J."/>
            <person name="Labutti K."/>
            <person name="Salamov A."/>
            <person name="Andreopoulos B."/>
            <person name="Baker S."/>
            <person name="Barry K."/>
            <person name="Bills G."/>
            <person name="Bluhm B."/>
            <person name="Cannon C."/>
            <person name="Castanera R."/>
            <person name="Culley D."/>
            <person name="Daum C."/>
            <person name="Ezra D."/>
            <person name="Gonzalez J."/>
            <person name="Henrissat B."/>
            <person name="Kuo A."/>
            <person name="Liang C."/>
            <person name="Lipzen A."/>
            <person name="Lutzoni F."/>
            <person name="Magnuson J."/>
            <person name="Mondo S."/>
            <person name="Nolan M."/>
            <person name="Ohm R."/>
            <person name="Pangilinan J."/>
            <person name="Park H.-J."/>
            <person name="Ramirez L."/>
            <person name="Alfaro M."/>
            <person name="Sun H."/>
            <person name="Tritt A."/>
            <person name="Yoshinaga Y."/>
            <person name="Zwiers L.-H."/>
            <person name="Turgeon B."/>
            <person name="Goodwin S."/>
            <person name="Spatafora J."/>
            <person name="Crous P."/>
            <person name="Grigoriev I."/>
        </authorList>
    </citation>
    <scope>NUCLEOTIDE SEQUENCE</scope>
    <source>
        <strain evidence="1">CBS 113818</strain>
    </source>
</reference>
<evidence type="ECO:0000313" key="1">
    <source>
        <dbReference type="EMBL" id="KAF2827895.1"/>
    </source>
</evidence>
<dbReference type="AlphaFoldDB" id="A0A6A7A5M3"/>
<proteinExistence type="predicted"/>
<dbReference type="EMBL" id="MU006223">
    <property type="protein sequence ID" value="KAF2827895.1"/>
    <property type="molecule type" value="Genomic_DNA"/>
</dbReference>